<dbReference type="Pfam" id="PF13466">
    <property type="entry name" value="STAS_2"/>
    <property type="match status" value="1"/>
</dbReference>
<dbReference type="PROSITE" id="PS50801">
    <property type="entry name" value="STAS"/>
    <property type="match status" value="1"/>
</dbReference>
<dbReference type="AlphaFoldDB" id="A0A6M1RXG6"/>
<organism evidence="2 3">
    <name type="scientific">Limisphaera ngatamarikiensis</name>
    <dbReference type="NCBI Taxonomy" id="1324935"/>
    <lineage>
        <taxon>Bacteria</taxon>
        <taxon>Pseudomonadati</taxon>
        <taxon>Verrucomicrobiota</taxon>
        <taxon>Verrucomicrobiia</taxon>
        <taxon>Limisphaerales</taxon>
        <taxon>Limisphaeraceae</taxon>
        <taxon>Limisphaera</taxon>
    </lineage>
</organism>
<dbReference type="RefSeq" id="WP_165107474.1">
    <property type="nucleotide sequence ID" value="NZ_JAAKYA010000053.1"/>
</dbReference>
<dbReference type="InterPro" id="IPR036513">
    <property type="entry name" value="STAS_dom_sf"/>
</dbReference>
<comment type="caution">
    <text evidence="2">The sequence shown here is derived from an EMBL/GenBank/DDBJ whole genome shotgun (WGS) entry which is preliminary data.</text>
</comment>
<dbReference type="InterPro" id="IPR002645">
    <property type="entry name" value="STAS_dom"/>
</dbReference>
<dbReference type="Proteomes" id="UP000477311">
    <property type="component" value="Unassembled WGS sequence"/>
</dbReference>
<gene>
    <name evidence="2" type="ORF">G4L39_08595</name>
</gene>
<proteinExistence type="predicted"/>
<evidence type="ECO:0000259" key="1">
    <source>
        <dbReference type="PROSITE" id="PS50801"/>
    </source>
</evidence>
<reference evidence="2 3" key="1">
    <citation type="submission" date="2020-02" db="EMBL/GenBank/DDBJ databases">
        <title>Draft genome sequence of Limisphaera ngatamarikiensis NGM72.4T, a thermophilic Verrucomicrobia grouped in subdivision 3.</title>
        <authorList>
            <person name="Carere C.R."/>
            <person name="Steen J."/>
            <person name="Hugenholtz P."/>
            <person name="Stott M.B."/>
        </authorList>
    </citation>
    <scope>NUCLEOTIDE SEQUENCE [LARGE SCALE GENOMIC DNA]</scope>
    <source>
        <strain evidence="2 3">NGM72.4</strain>
    </source>
</reference>
<dbReference type="InterPro" id="IPR058548">
    <property type="entry name" value="MlaB-like_STAS"/>
</dbReference>
<accession>A0A6M1RXG6</accession>
<protein>
    <submittedName>
        <fullName evidence="2">STAS domain-containing protein</fullName>
    </submittedName>
</protein>
<dbReference type="SUPFAM" id="SSF52091">
    <property type="entry name" value="SpoIIaa-like"/>
    <property type="match status" value="1"/>
</dbReference>
<feature type="domain" description="STAS" evidence="1">
    <location>
        <begin position="19"/>
        <end position="124"/>
    </location>
</feature>
<dbReference type="EMBL" id="JAAKYA010000053">
    <property type="protein sequence ID" value="NGO39452.1"/>
    <property type="molecule type" value="Genomic_DNA"/>
</dbReference>
<evidence type="ECO:0000313" key="3">
    <source>
        <dbReference type="Proteomes" id="UP000477311"/>
    </source>
</evidence>
<dbReference type="CDD" id="cd07043">
    <property type="entry name" value="STAS_anti-anti-sigma_factors"/>
    <property type="match status" value="1"/>
</dbReference>
<evidence type="ECO:0000313" key="2">
    <source>
        <dbReference type="EMBL" id="NGO39452.1"/>
    </source>
</evidence>
<name>A0A6M1RXG6_9BACT</name>
<keyword evidence="3" id="KW-1185">Reference proteome</keyword>
<sequence length="183" mass="19833">MSLPPAKVMVMVNGREVWLRITGHANFAAAPDFKAVVQGLLQKGYRRFKVDMSDCILLDSTFLGLLCRLGIQLHQSGDPQAGVDLINPTPRVAQLIESLGVTEYLHIVQEPRTLPAGGETTETTLGGGGADRVELARTSLEAHQTLMSINPANEARFKDVARFLQEDLQKLEEAKPGNSPSGS</sequence>
<dbReference type="Gene3D" id="3.30.750.24">
    <property type="entry name" value="STAS domain"/>
    <property type="match status" value="1"/>
</dbReference>